<evidence type="ECO:0008006" key="4">
    <source>
        <dbReference type="Google" id="ProtNLM"/>
    </source>
</evidence>
<reference evidence="2 3" key="1">
    <citation type="submission" date="2016-11" db="EMBL/GenBank/DDBJ databases">
        <title>Draft Genome Sequences of Nine Cyanobacterial Strains from Diverse Habitats.</title>
        <authorList>
            <person name="Zhu T."/>
            <person name="Hou S."/>
            <person name="Lu X."/>
            <person name="Hess W.R."/>
        </authorList>
    </citation>
    <scope>NUCLEOTIDE SEQUENCE [LARGE SCALE GENOMIC DNA]</scope>
    <source>
        <strain evidence="2 3">IAM M-71</strain>
    </source>
</reference>
<evidence type="ECO:0000256" key="1">
    <source>
        <dbReference type="SAM" id="SignalP"/>
    </source>
</evidence>
<accession>A0A1U7I8S2</accession>
<dbReference type="InterPro" id="IPR014262">
    <property type="entry name" value="HAF_rpt"/>
</dbReference>
<evidence type="ECO:0000313" key="3">
    <source>
        <dbReference type="Proteomes" id="UP000185860"/>
    </source>
</evidence>
<feature type="signal peptide" evidence="1">
    <location>
        <begin position="1"/>
        <end position="27"/>
    </location>
</feature>
<organism evidence="2 3">
    <name type="scientific">[Phormidium ambiguum] IAM M-71</name>
    <dbReference type="NCBI Taxonomy" id="454136"/>
    <lineage>
        <taxon>Bacteria</taxon>
        <taxon>Bacillati</taxon>
        <taxon>Cyanobacteriota</taxon>
        <taxon>Cyanophyceae</taxon>
        <taxon>Oscillatoriophycideae</taxon>
        <taxon>Aerosakkonematales</taxon>
        <taxon>Aerosakkonemataceae</taxon>
        <taxon>Floridanema</taxon>
    </lineage>
</organism>
<dbReference type="OrthoDB" id="518002at2"/>
<dbReference type="RefSeq" id="WP_073596199.1">
    <property type="nucleotide sequence ID" value="NZ_MRCE01000035.1"/>
</dbReference>
<dbReference type="AlphaFoldDB" id="A0A1U7I8S2"/>
<sequence>MKKFSQVLPALTTAIAVSLAPALPATATSFYSITDLGTLGGEWSQVSGINDAGFAIGVSQTADGVSHNFLWNLSDGIKDLNNLVSPSIISTIPWQDFFHQYALSGGPSFSDPNLYYPAIYPNSISQMMPMRVSNSGDVLGMWKVGDGFNLQEIGMFVLKETGTVHNLGSFGGRFQLGYNHRKYTGEWVFQFPPQVTCFNNPYPGYPGNEGYEFIKSCVSPSGMEEVVTFGANLSPVYDNFFGTNGNFYMNEAGEVFGYRRTANKENMAFLWSEENGMIDLGISSNSNDWVNPNDLGTLGTDWLNSVYNTVAPNNVRVGSDWQNGGAVIWENEVMTNLNTLIPSDSGWFLSDATGINKSGQIVGNGIINGQRRAFLLTPVSPVSSVPEPSLTMSFLAFGVLGVGVLGKVKKQ</sequence>
<keyword evidence="1" id="KW-0732">Signal</keyword>
<protein>
    <recommendedName>
        <fullName evidence="4">PEP-CTERM protein-sorting domain-containing protein</fullName>
    </recommendedName>
</protein>
<dbReference type="EMBL" id="MRCE01000035">
    <property type="protein sequence ID" value="OKH32823.1"/>
    <property type="molecule type" value="Genomic_DNA"/>
</dbReference>
<dbReference type="NCBIfam" id="TIGR02913">
    <property type="entry name" value="HAF_rpt"/>
    <property type="match status" value="1"/>
</dbReference>
<evidence type="ECO:0000313" key="2">
    <source>
        <dbReference type="EMBL" id="OKH32823.1"/>
    </source>
</evidence>
<gene>
    <name evidence="2" type="ORF">NIES2119_24905</name>
</gene>
<feature type="chain" id="PRO_5012527364" description="PEP-CTERM protein-sorting domain-containing protein" evidence="1">
    <location>
        <begin position="28"/>
        <end position="411"/>
    </location>
</feature>
<comment type="caution">
    <text evidence="2">The sequence shown here is derived from an EMBL/GenBank/DDBJ whole genome shotgun (WGS) entry which is preliminary data.</text>
</comment>
<name>A0A1U7I8S2_9CYAN</name>
<proteinExistence type="predicted"/>
<dbReference type="Proteomes" id="UP000185860">
    <property type="component" value="Unassembled WGS sequence"/>
</dbReference>